<evidence type="ECO:0000256" key="2">
    <source>
        <dbReference type="ARBA" id="ARBA00018522"/>
    </source>
</evidence>
<keyword evidence="7" id="KW-1185">Reference proteome</keyword>
<keyword evidence="3" id="KW-0808">Transferase</keyword>
<dbReference type="InterPro" id="IPR005881">
    <property type="entry name" value="Ser_O-AcTrfase"/>
</dbReference>
<evidence type="ECO:0000313" key="7">
    <source>
        <dbReference type="Proteomes" id="UP001185899"/>
    </source>
</evidence>
<dbReference type="RefSeq" id="WP_317549469.1">
    <property type="nucleotide sequence ID" value="NZ_JAWLKE010000009.1"/>
</dbReference>
<dbReference type="SUPFAM" id="SSF51161">
    <property type="entry name" value="Trimeric LpxA-like enzymes"/>
    <property type="match status" value="1"/>
</dbReference>
<gene>
    <name evidence="6" type="ORF">R3P95_21610</name>
</gene>
<evidence type="ECO:0000256" key="5">
    <source>
        <dbReference type="ARBA" id="ARBA00023315"/>
    </source>
</evidence>
<protein>
    <recommendedName>
        <fullName evidence="2">Serine acetyltransferase</fullName>
    </recommendedName>
</protein>
<dbReference type="CDD" id="cd03354">
    <property type="entry name" value="LbH_SAT"/>
    <property type="match status" value="1"/>
</dbReference>
<accession>A0ABU4B3S8</accession>
<dbReference type="EMBL" id="JAWLKE010000009">
    <property type="protein sequence ID" value="MDV6233160.1"/>
    <property type="molecule type" value="Genomic_DNA"/>
</dbReference>
<name>A0ABU4B3S8_9NOCA</name>
<evidence type="ECO:0000256" key="3">
    <source>
        <dbReference type="ARBA" id="ARBA00022679"/>
    </source>
</evidence>
<evidence type="ECO:0000256" key="4">
    <source>
        <dbReference type="ARBA" id="ARBA00022737"/>
    </source>
</evidence>
<evidence type="ECO:0000256" key="1">
    <source>
        <dbReference type="ARBA" id="ARBA00007274"/>
    </source>
</evidence>
<keyword evidence="5" id="KW-0012">Acyltransferase</keyword>
<dbReference type="PANTHER" id="PTHR42811">
    <property type="entry name" value="SERINE ACETYLTRANSFERASE"/>
    <property type="match status" value="1"/>
</dbReference>
<comment type="caution">
    <text evidence="6">The sequence shown here is derived from an EMBL/GenBank/DDBJ whole genome shotgun (WGS) entry which is preliminary data.</text>
</comment>
<dbReference type="InterPro" id="IPR018357">
    <property type="entry name" value="Hexapep_transf_CS"/>
</dbReference>
<sequence>MTYQRILNADLVANRRSAKGRLVMRLFRIGQALPPRARRFYHPIYYILVDVVMGISLPLQTQIAPGLLLRHGQGIVISWKCRIGSNCEIHQNVTLGEKDNAAPTLGDNVTVGANAVLLGGIHVGSGASIGAGAVVLHDVPAGATAVGKAARIIESSN</sequence>
<reference evidence="6 7" key="1">
    <citation type="submission" date="2023-10" db="EMBL/GenBank/DDBJ databases">
        <title>Development of a sustainable strategy for remediation of hydrocarbon-contaminated territories based on the waste exchange concept.</title>
        <authorList>
            <person name="Krivoruchko A."/>
        </authorList>
    </citation>
    <scope>NUCLEOTIDE SEQUENCE [LARGE SCALE GENOMIC DNA]</scope>
    <source>
        <strain evidence="6 7">IEGM 1322</strain>
    </source>
</reference>
<organism evidence="6 7">
    <name type="scientific">Rhodococcus cercidiphylli</name>
    <dbReference type="NCBI Taxonomy" id="489916"/>
    <lineage>
        <taxon>Bacteria</taxon>
        <taxon>Bacillati</taxon>
        <taxon>Actinomycetota</taxon>
        <taxon>Actinomycetes</taxon>
        <taxon>Mycobacteriales</taxon>
        <taxon>Nocardiaceae</taxon>
        <taxon>Rhodococcus</taxon>
    </lineage>
</organism>
<dbReference type="InterPro" id="IPR011004">
    <property type="entry name" value="Trimer_LpxA-like_sf"/>
</dbReference>
<dbReference type="Pfam" id="PF00132">
    <property type="entry name" value="Hexapep"/>
    <property type="match status" value="1"/>
</dbReference>
<keyword evidence="4" id="KW-0677">Repeat</keyword>
<proteinExistence type="inferred from homology"/>
<dbReference type="Gene3D" id="2.160.10.10">
    <property type="entry name" value="Hexapeptide repeat proteins"/>
    <property type="match status" value="1"/>
</dbReference>
<dbReference type="PIRSF" id="PIRSF000441">
    <property type="entry name" value="CysE"/>
    <property type="match status" value="1"/>
</dbReference>
<evidence type="ECO:0000313" key="6">
    <source>
        <dbReference type="EMBL" id="MDV6233160.1"/>
    </source>
</evidence>
<comment type="similarity">
    <text evidence="1">Belongs to the transferase hexapeptide repeat family.</text>
</comment>
<dbReference type="Proteomes" id="UP001185899">
    <property type="component" value="Unassembled WGS sequence"/>
</dbReference>
<dbReference type="InterPro" id="IPR001451">
    <property type="entry name" value="Hexapep"/>
</dbReference>
<dbReference type="InterPro" id="IPR045304">
    <property type="entry name" value="LbH_SAT"/>
</dbReference>
<dbReference type="PROSITE" id="PS00101">
    <property type="entry name" value="HEXAPEP_TRANSFERASES"/>
    <property type="match status" value="1"/>
</dbReference>